<protein>
    <submittedName>
        <fullName evidence="3">Uncharacterized protein</fullName>
    </submittedName>
</protein>
<dbReference type="AlphaFoldDB" id="R7Z8Y2"/>
<proteinExistence type="predicted"/>
<feature type="signal peptide" evidence="2">
    <location>
        <begin position="1"/>
        <end position="21"/>
    </location>
</feature>
<dbReference type="HOGENOM" id="CLU_140937_0_0_9"/>
<name>R7Z8Y2_LYSSH</name>
<accession>R7Z8Y2</accession>
<reference evidence="3 4" key="1">
    <citation type="submission" date="2013-04" db="EMBL/GenBank/DDBJ databases">
        <title>Draft genome of the heavy metal tolerant bacterium Lysinibacillus sphaericus strain OT4b.31.</title>
        <authorList>
            <person name="Pena-Montenegro T.D."/>
            <person name="Dussan J."/>
        </authorList>
    </citation>
    <scope>NUCLEOTIDE SEQUENCE [LARGE SCALE GENOMIC DNA]</scope>
    <source>
        <strain evidence="3 4">OT4b.31</strain>
    </source>
</reference>
<dbReference type="RefSeq" id="WP_010861111.1">
    <property type="nucleotide sequence ID" value="NZ_KB933407.1"/>
</dbReference>
<evidence type="ECO:0000256" key="1">
    <source>
        <dbReference type="SAM" id="Phobius"/>
    </source>
</evidence>
<dbReference type="EMBL" id="AQPX01000032">
    <property type="protein sequence ID" value="EON70573.1"/>
    <property type="molecule type" value="Genomic_DNA"/>
</dbReference>
<evidence type="ECO:0000313" key="4">
    <source>
        <dbReference type="Proteomes" id="UP000013911"/>
    </source>
</evidence>
<dbReference type="PATRIC" id="fig|1285586.5.peg.4388"/>
<feature type="chain" id="PRO_5004450592" evidence="2">
    <location>
        <begin position="22"/>
        <end position="145"/>
    </location>
</feature>
<dbReference type="eggNOG" id="ENOG5032WFG">
    <property type="taxonomic scope" value="Bacteria"/>
</dbReference>
<gene>
    <name evidence="3" type="ORF">H131_21062</name>
</gene>
<evidence type="ECO:0000313" key="3">
    <source>
        <dbReference type="EMBL" id="EON70573.1"/>
    </source>
</evidence>
<evidence type="ECO:0000256" key="2">
    <source>
        <dbReference type="SAM" id="SignalP"/>
    </source>
</evidence>
<dbReference type="Proteomes" id="UP000013911">
    <property type="component" value="Unassembled WGS sequence"/>
</dbReference>
<keyword evidence="2" id="KW-0732">Signal</keyword>
<organism evidence="3 4">
    <name type="scientific">Lysinibacillus sphaericus OT4b.31</name>
    <dbReference type="NCBI Taxonomy" id="1285586"/>
    <lineage>
        <taxon>Bacteria</taxon>
        <taxon>Bacillati</taxon>
        <taxon>Bacillota</taxon>
        <taxon>Bacilli</taxon>
        <taxon>Bacillales</taxon>
        <taxon>Bacillaceae</taxon>
        <taxon>Lysinibacillus</taxon>
    </lineage>
</organism>
<dbReference type="OrthoDB" id="2357153at2"/>
<keyword evidence="1" id="KW-0472">Membrane</keyword>
<feature type="transmembrane region" description="Helical" evidence="1">
    <location>
        <begin position="117"/>
        <end position="136"/>
    </location>
</feature>
<keyword evidence="1" id="KW-0812">Transmembrane</keyword>
<sequence length="145" mass="16505">MTRIVSFILLFLSAYTLSVQAVDWAYPFVVWNGNVYEVKEEKVVESQIGKNIGAVKTRPNDMTGDYYGDASNAYSKGTKYFAINDISTDTAIAVEVGDKQWQKAVYVHEAPFHWMDIFTKILPIAILISIVLIMVLRFKKRKKTT</sequence>
<keyword evidence="1" id="KW-1133">Transmembrane helix</keyword>
<comment type="caution">
    <text evidence="3">The sequence shown here is derived from an EMBL/GenBank/DDBJ whole genome shotgun (WGS) entry which is preliminary data.</text>
</comment>